<accession>A0A371RGL7</accession>
<dbReference type="InterPro" id="IPR014284">
    <property type="entry name" value="RNA_pol_sigma-70_dom"/>
</dbReference>
<keyword evidence="4" id="KW-0804">Transcription</keyword>
<dbReference type="GO" id="GO:0016987">
    <property type="term" value="F:sigma factor activity"/>
    <property type="evidence" value="ECO:0007669"/>
    <property type="project" value="UniProtKB-KW"/>
</dbReference>
<evidence type="ECO:0000256" key="1">
    <source>
        <dbReference type="ARBA" id="ARBA00010641"/>
    </source>
</evidence>
<dbReference type="PANTHER" id="PTHR43133:SF63">
    <property type="entry name" value="RNA POLYMERASE SIGMA FACTOR FECI-RELATED"/>
    <property type="match status" value="1"/>
</dbReference>
<reference evidence="7 8" key="1">
    <citation type="submission" date="2018-08" db="EMBL/GenBank/DDBJ databases">
        <title>Parvularcula sp. SM1705, isolated from surface water of the South Sea China.</title>
        <authorList>
            <person name="Sun L."/>
        </authorList>
    </citation>
    <scope>NUCLEOTIDE SEQUENCE [LARGE SCALE GENOMIC DNA]</scope>
    <source>
        <strain evidence="7 8">SM1705</strain>
    </source>
</reference>
<dbReference type="NCBIfam" id="TIGR02937">
    <property type="entry name" value="sigma70-ECF"/>
    <property type="match status" value="1"/>
</dbReference>
<dbReference type="InterPro" id="IPR007627">
    <property type="entry name" value="RNA_pol_sigma70_r2"/>
</dbReference>
<gene>
    <name evidence="7" type="ORF">DX908_04500</name>
</gene>
<dbReference type="GO" id="GO:0006352">
    <property type="term" value="P:DNA-templated transcription initiation"/>
    <property type="evidence" value="ECO:0007669"/>
    <property type="project" value="InterPro"/>
</dbReference>
<evidence type="ECO:0000313" key="8">
    <source>
        <dbReference type="Proteomes" id="UP000264589"/>
    </source>
</evidence>
<protein>
    <submittedName>
        <fullName evidence="7">RNA polymerase sigma factor</fullName>
    </submittedName>
</protein>
<dbReference type="Gene3D" id="1.10.10.10">
    <property type="entry name" value="Winged helix-like DNA-binding domain superfamily/Winged helix DNA-binding domain"/>
    <property type="match status" value="1"/>
</dbReference>
<evidence type="ECO:0000313" key="7">
    <source>
        <dbReference type="EMBL" id="RFB04603.1"/>
    </source>
</evidence>
<dbReference type="Pfam" id="PF04542">
    <property type="entry name" value="Sigma70_r2"/>
    <property type="match status" value="1"/>
</dbReference>
<keyword evidence="3" id="KW-0731">Sigma factor</keyword>
<dbReference type="InParanoid" id="A0A371RGL7"/>
<dbReference type="Gene3D" id="1.10.1740.10">
    <property type="match status" value="1"/>
</dbReference>
<keyword evidence="2" id="KW-0805">Transcription regulation</keyword>
<dbReference type="InterPro" id="IPR013324">
    <property type="entry name" value="RNA_pol_sigma_r3/r4-like"/>
</dbReference>
<evidence type="ECO:0000256" key="2">
    <source>
        <dbReference type="ARBA" id="ARBA00023015"/>
    </source>
</evidence>
<keyword evidence="8" id="KW-1185">Reference proteome</keyword>
<feature type="domain" description="RNA polymerase sigma-70 region 2" evidence="5">
    <location>
        <begin position="28"/>
        <end position="92"/>
    </location>
</feature>
<dbReference type="GO" id="GO:0003677">
    <property type="term" value="F:DNA binding"/>
    <property type="evidence" value="ECO:0007669"/>
    <property type="project" value="InterPro"/>
</dbReference>
<evidence type="ECO:0000259" key="6">
    <source>
        <dbReference type="Pfam" id="PF08281"/>
    </source>
</evidence>
<name>A0A371RGL7_9PROT</name>
<evidence type="ECO:0000256" key="4">
    <source>
        <dbReference type="ARBA" id="ARBA00023163"/>
    </source>
</evidence>
<dbReference type="AlphaFoldDB" id="A0A371RGL7"/>
<proteinExistence type="inferred from homology"/>
<comment type="similarity">
    <text evidence="1">Belongs to the sigma-70 factor family. ECF subfamily.</text>
</comment>
<evidence type="ECO:0000259" key="5">
    <source>
        <dbReference type="Pfam" id="PF04542"/>
    </source>
</evidence>
<dbReference type="SUPFAM" id="SSF88946">
    <property type="entry name" value="Sigma2 domain of RNA polymerase sigma factors"/>
    <property type="match status" value="1"/>
</dbReference>
<sequence length="208" mass="23260">MVSVMDDEIAGKVTLTAHDRKATERGLRRYDRLLVSWLTKKFGDQDLAQDLAQETYLRVWKYAEHNHIENLKPLLFKTAANLAANEFRARGRWRASGARDSDGGAANEIEFVACEAPSPERAAMAKAEAKASLAAIKQLPERQRRAFVMNRFEGKNYIQIAEALKVSVSSVEKYIMAALTALRSATAEETPHANIVSFPSRKRDGSHE</sequence>
<dbReference type="InterPro" id="IPR036388">
    <property type="entry name" value="WH-like_DNA-bd_sf"/>
</dbReference>
<dbReference type="InterPro" id="IPR013325">
    <property type="entry name" value="RNA_pol_sigma_r2"/>
</dbReference>
<dbReference type="FunCoup" id="A0A371RGL7">
    <property type="interactions" value="84"/>
</dbReference>
<organism evidence="7 8">
    <name type="scientific">Parvularcula marina</name>
    <dbReference type="NCBI Taxonomy" id="2292771"/>
    <lineage>
        <taxon>Bacteria</taxon>
        <taxon>Pseudomonadati</taxon>
        <taxon>Pseudomonadota</taxon>
        <taxon>Alphaproteobacteria</taxon>
        <taxon>Parvularculales</taxon>
        <taxon>Parvularculaceae</taxon>
        <taxon>Parvularcula</taxon>
    </lineage>
</organism>
<feature type="domain" description="RNA polymerase sigma factor 70 region 4 type 2" evidence="6">
    <location>
        <begin position="134"/>
        <end position="182"/>
    </location>
</feature>
<dbReference type="EMBL" id="QUQO01000001">
    <property type="protein sequence ID" value="RFB04603.1"/>
    <property type="molecule type" value="Genomic_DNA"/>
</dbReference>
<dbReference type="Proteomes" id="UP000264589">
    <property type="component" value="Unassembled WGS sequence"/>
</dbReference>
<dbReference type="InterPro" id="IPR039425">
    <property type="entry name" value="RNA_pol_sigma-70-like"/>
</dbReference>
<dbReference type="SUPFAM" id="SSF88659">
    <property type="entry name" value="Sigma3 and sigma4 domains of RNA polymerase sigma factors"/>
    <property type="match status" value="1"/>
</dbReference>
<dbReference type="Pfam" id="PF08281">
    <property type="entry name" value="Sigma70_r4_2"/>
    <property type="match status" value="1"/>
</dbReference>
<dbReference type="CDD" id="cd06171">
    <property type="entry name" value="Sigma70_r4"/>
    <property type="match status" value="1"/>
</dbReference>
<dbReference type="InterPro" id="IPR013249">
    <property type="entry name" value="RNA_pol_sigma70_r4_t2"/>
</dbReference>
<evidence type="ECO:0000256" key="3">
    <source>
        <dbReference type="ARBA" id="ARBA00023082"/>
    </source>
</evidence>
<comment type="caution">
    <text evidence="7">The sequence shown here is derived from an EMBL/GenBank/DDBJ whole genome shotgun (WGS) entry which is preliminary data.</text>
</comment>
<dbReference type="PANTHER" id="PTHR43133">
    <property type="entry name" value="RNA POLYMERASE ECF-TYPE SIGMA FACTO"/>
    <property type="match status" value="1"/>
</dbReference>